<dbReference type="GO" id="GO:0080120">
    <property type="term" value="P:CAAX-box protein maturation"/>
    <property type="evidence" value="ECO:0007669"/>
    <property type="project" value="UniProtKB-ARBA"/>
</dbReference>
<feature type="domain" description="CAAX prenyl protease 2/Lysostaphin resistance protein A-like" evidence="2">
    <location>
        <begin position="182"/>
        <end position="270"/>
    </location>
</feature>
<evidence type="ECO:0000256" key="1">
    <source>
        <dbReference type="SAM" id="Phobius"/>
    </source>
</evidence>
<proteinExistence type="predicted"/>
<accession>A0A7X1B236</accession>
<keyword evidence="3" id="KW-0482">Metalloprotease</keyword>
<feature type="transmembrane region" description="Helical" evidence="1">
    <location>
        <begin position="218"/>
        <end position="241"/>
    </location>
</feature>
<sequence>MDPELSISTGNAILFTAALFGAIASYSRPIRSPYDPNQPWERWDISLLSFLGYLWLLVIVILFAPVLGQSLTNLILPGNEENEQVQSIGATLIMQTGLVAIILSAVHMRGWSLMSFFRHEGVSEKNVFLHAGHLFLRYIPTIWLVGMLWAGILFALKSLGFDVSPQPQIAAQWIADSDSAPFLIIMGIMVVITAPISEELVFRAFLYRFLRNRWSARFALIFSSVLFALLHASLHSFLPLVFMGLLLAKIYEDTHDIRTPILFHLFFNLFSYLNLIFLP</sequence>
<keyword evidence="3" id="KW-0378">Hydrolase</keyword>
<keyword evidence="1" id="KW-1133">Transmembrane helix</keyword>
<dbReference type="GO" id="GO:0006508">
    <property type="term" value="P:proteolysis"/>
    <property type="evidence" value="ECO:0007669"/>
    <property type="project" value="UniProtKB-KW"/>
</dbReference>
<keyword evidence="1" id="KW-0472">Membrane</keyword>
<feature type="transmembrane region" description="Helical" evidence="1">
    <location>
        <begin position="6"/>
        <end position="26"/>
    </location>
</feature>
<name>A0A7X1B236_9BACT</name>
<dbReference type="EMBL" id="JACHVA010000138">
    <property type="protein sequence ID" value="MBC2604059.1"/>
    <property type="molecule type" value="Genomic_DNA"/>
</dbReference>
<dbReference type="Pfam" id="PF02517">
    <property type="entry name" value="Rce1-like"/>
    <property type="match status" value="1"/>
</dbReference>
<dbReference type="InterPro" id="IPR003675">
    <property type="entry name" value="Rce1/LyrA-like_dom"/>
</dbReference>
<gene>
    <name evidence="3" type="ORF">H5P30_19935</name>
</gene>
<dbReference type="Proteomes" id="UP000525652">
    <property type="component" value="Unassembled WGS sequence"/>
</dbReference>
<organism evidence="3 4">
    <name type="scientific">Puniceicoccus vermicola</name>
    <dbReference type="NCBI Taxonomy" id="388746"/>
    <lineage>
        <taxon>Bacteria</taxon>
        <taxon>Pseudomonadati</taxon>
        <taxon>Verrucomicrobiota</taxon>
        <taxon>Opitutia</taxon>
        <taxon>Puniceicoccales</taxon>
        <taxon>Puniceicoccaceae</taxon>
        <taxon>Puniceicoccus</taxon>
    </lineage>
</organism>
<evidence type="ECO:0000313" key="4">
    <source>
        <dbReference type="Proteomes" id="UP000525652"/>
    </source>
</evidence>
<protein>
    <submittedName>
        <fullName evidence="3">CPBP family intramembrane metalloprotease</fullName>
    </submittedName>
</protein>
<dbReference type="RefSeq" id="WP_185694676.1">
    <property type="nucleotide sequence ID" value="NZ_JACHVA010000138.1"/>
</dbReference>
<feature type="transmembrane region" description="Helical" evidence="1">
    <location>
        <begin position="88"/>
        <end position="108"/>
    </location>
</feature>
<dbReference type="PANTHER" id="PTHR43592">
    <property type="entry name" value="CAAX AMINO TERMINAL PROTEASE"/>
    <property type="match status" value="1"/>
</dbReference>
<keyword evidence="4" id="KW-1185">Reference proteome</keyword>
<dbReference type="GO" id="GO:0008237">
    <property type="term" value="F:metallopeptidase activity"/>
    <property type="evidence" value="ECO:0007669"/>
    <property type="project" value="UniProtKB-KW"/>
</dbReference>
<reference evidence="3 4" key="1">
    <citation type="submission" date="2020-07" db="EMBL/GenBank/DDBJ databases">
        <authorList>
            <person name="Feng X."/>
        </authorList>
    </citation>
    <scope>NUCLEOTIDE SEQUENCE [LARGE SCALE GENOMIC DNA]</scope>
    <source>
        <strain evidence="3 4">JCM14086</strain>
    </source>
</reference>
<feature type="transmembrane region" description="Helical" evidence="1">
    <location>
        <begin position="182"/>
        <end position="206"/>
    </location>
</feature>
<dbReference type="PANTHER" id="PTHR43592:SF15">
    <property type="entry name" value="CAAX AMINO TERMINAL PROTEASE FAMILY PROTEIN"/>
    <property type="match status" value="1"/>
</dbReference>
<keyword evidence="1" id="KW-0812">Transmembrane</keyword>
<dbReference type="GO" id="GO:0004175">
    <property type="term" value="F:endopeptidase activity"/>
    <property type="evidence" value="ECO:0007669"/>
    <property type="project" value="UniProtKB-ARBA"/>
</dbReference>
<evidence type="ECO:0000313" key="3">
    <source>
        <dbReference type="EMBL" id="MBC2604059.1"/>
    </source>
</evidence>
<feature type="transmembrane region" description="Helical" evidence="1">
    <location>
        <begin position="261"/>
        <end position="278"/>
    </location>
</feature>
<feature type="transmembrane region" description="Helical" evidence="1">
    <location>
        <begin position="135"/>
        <end position="156"/>
    </location>
</feature>
<comment type="caution">
    <text evidence="3">The sequence shown here is derived from an EMBL/GenBank/DDBJ whole genome shotgun (WGS) entry which is preliminary data.</text>
</comment>
<keyword evidence="3" id="KW-0645">Protease</keyword>
<evidence type="ECO:0000259" key="2">
    <source>
        <dbReference type="Pfam" id="PF02517"/>
    </source>
</evidence>
<feature type="transmembrane region" description="Helical" evidence="1">
    <location>
        <begin position="47"/>
        <end position="68"/>
    </location>
</feature>
<dbReference type="AlphaFoldDB" id="A0A7X1B236"/>